<dbReference type="Pfam" id="PF11951">
    <property type="entry name" value="Fungal_trans_2"/>
    <property type="match status" value="1"/>
</dbReference>
<evidence type="ECO:0000256" key="3">
    <source>
        <dbReference type="ARBA" id="ARBA00023242"/>
    </source>
</evidence>
<dbReference type="EMBL" id="KZ559508">
    <property type="protein sequence ID" value="PLN84851.1"/>
    <property type="molecule type" value="Genomic_DNA"/>
</dbReference>
<dbReference type="Proteomes" id="UP000235023">
    <property type="component" value="Unassembled WGS sequence"/>
</dbReference>
<proteinExistence type="predicted"/>
<protein>
    <recommendedName>
        <fullName evidence="7">Zn(II)2Cys6 transcription factor</fullName>
    </recommendedName>
</protein>
<evidence type="ECO:0000256" key="1">
    <source>
        <dbReference type="ARBA" id="ARBA00023015"/>
    </source>
</evidence>
<dbReference type="PANTHER" id="PTHR38791">
    <property type="entry name" value="ZN(II)2CYS6 TRANSCRIPTION FACTOR (EUROFUNG)-RELATED-RELATED"/>
    <property type="match status" value="1"/>
</dbReference>
<dbReference type="InterPro" id="IPR053175">
    <property type="entry name" value="DHMBA_Reg_Transcription_Factor"/>
</dbReference>
<evidence type="ECO:0000313" key="5">
    <source>
        <dbReference type="EMBL" id="PLN84851.1"/>
    </source>
</evidence>
<dbReference type="PANTHER" id="PTHR38791:SF12">
    <property type="entry name" value="TRANSCRIPTION FACTOR DOMAIN-CONTAINING PROTEIN-RELATED"/>
    <property type="match status" value="1"/>
</dbReference>
<reference evidence="6" key="1">
    <citation type="submission" date="2017-12" db="EMBL/GenBank/DDBJ databases">
        <authorList>
            <consortium name="DOE Joint Genome Institute"/>
            <person name="Mondo S.J."/>
            <person name="Kjaerbolling I."/>
            <person name="Vesth T.C."/>
            <person name="Frisvad J.C."/>
            <person name="Nybo J.L."/>
            <person name="Theobald S."/>
            <person name="Kuo A."/>
            <person name="Bowyer P."/>
            <person name="Matsuda Y."/>
            <person name="Lyhne E.K."/>
            <person name="Kogle M.E."/>
            <person name="Clum A."/>
            <person name="Lipzen A."/>
            <person name="Salamov A."/>
            <person name="Ngan C.Y."/>
            <person name="Daum C."/>
            <person name="Chiniquy J."/>
            <person name="Barry K."/>
            <person name="LaButti K."/>
            <person name="Haridas S."/>
            <person name="Simmons B.A."/>
            <person name="Magnuson J.K."/>
            <person name="Mortensen U.H."/>
            <person name="Larsen T.O."/>
            <person name="Grigoriev I.V."/>
            <person name="Baker S.E."/>
            <person name="Andersen M.R."/>
            <person name="Nordberg H.P."/>
            <person name="Cantor M.N."/>
            <person name="Hua S.X."/>
        </authorList>
    </citation>
    <scope>NUCLEOTIDE SEQUENCE [LARGE SCALE GENOMIC DNA]</scope>
    <source>
        <strain evidence="6">IBT 19404</strain>
    </source>
</reference>
<keyword evidence="1" id="KW-0805">Transcription regulation</keyword>
<feature type="region of interest" description="Disordered" evidence="4">
    <location>
        <begin position="39"/>
        <end position="80"/>
    </location>
</feature>
<keyword evidence="6" id="KW-1185">Reference proteome</keyword>
<organism evidence="5 6">
    <name type="scientific">Aspergillus taichungensis</name>
    <dbReference type="NCBI Taxonomy" id="482145"/>
    <lineage>
        <taxon>Eukaryota</taxon>
        <taxon>Fungi</taxon>
        <taxon>Dikarya</taxon>
        <taxon>Ascomycota</taxon>
        <taxon>Pezizomycotina</taxon>
        <taxon>Eurotiomycetes</taxon>
        <taxon>Eurotiomycetidae</taxon>
        <taxon>Eurotiales</taxon>
        <taxon>Aspergillaceae</taxon>
        <taxon>Aspergillus</taxon>
        <taxon>Aspergillus subgen. Circumdati</taxon>
    </lineage>
</organism>
<feature type="compositionally biased region" description="Polar residues" evidence="4">
    <location>
        <begin position="44"/>
        <end position="53"/>
    </location>
</feature>
<sequence length="505" mass="56142">MYHVQCDEALPDCRNCMVYGRPCPGYRQDTIFRHETQKVKQLMQRATQSPTESPRSKRSDSLDSARQSPSPSSSSSLSLRRLDDSTWEERAVCYFFDQYTTRDQGDECLSHLGFLPSLYAVCRDGGRGGSVSSCLQWAVGATALVTLSNQVKAPSLMLQARDRYGMALRGLRQALESREQAVKDETFSTMVLLSLFEDISGDRKGLTSSHTAGFEFLVKLRGESQLGHAQGRDLFSFAYAHTHIEILALGERPRYNTDWILEQLNKSDPIHGLMLIASKLSQLALETSSIPQPLDANLLRRVFEWHDAGRAMDTELTQWSEALPEQWLPLVVDAPTDGSLLTYQRISIAGIWIYYWAIRLIVQKIMAELSRTLASATGDGALLQGEQDALGICHEMISATCRSIPFAFGHIDLQGNPIPPPPEGKPRIRGFLGYIMLWPLWYILSCGMATPAQTDQIRSALGQVGSALGIRLALMLAQECDMPTTAPSIPDLSQFVPVMGQFSQM</sequence>
<dbReference type="OrthoDB" id="4491390at2759"/>
<feature type="compositionally biased region" description="Basic and acidic residues" evidence="4">
    <location>
        <begin position="54"/>
        <end position="63"/>
    </location>
</feature>
<dbReference type="AlphaFoldDB" id="A0A2J5I4L3"/>
<dbReference type="CDD" id="cd00067">
    <property type="entry name" value="GAL4"/>
    <property type="match status" value="1"/>
</dbReference>
<dbReference type="GO" id="GO:0008270">
    <property type="term" value="F:zinc ion binding"/>
    <property type="evidence" value="ECO:0007669"/>
    <property type="project" value="InterPro"/>
</dbReference>
<gene>
    <name evidence="5" type="ORF">BDW42DRAFT_161725</name>
</gene>
<evidence type="ECO:0000256" key="2">
    <source>
        <dbReference type="ARBA" id="ARBA00023163"/>
    </source>
</evidence>
<dbReference type="InterPro" id="IPR021858">
    <property type="entry name" value="Fun_TF"/>
</dbReference>
<evidence type="ECO:0008006" key="7">
    <source>
        <dbReference type="Google" id="ProtNLM"/>
    </source>
</evidence>
<keyword evidence="3" id="KW-0539">Nucleus</keyword>
<feature type="compositionally biased region" description="Low complexity" evidence="4">
    <location>
        <begin position="64"/>
        <end position="79"/>
    </location>
</feature>
<evidence type="ECO:0000313" key="6">
    <source>
        <dbReference type="Proteomes" id="UP000235023"/>
    </source>
</evidence>
<dbReference type="GO" id="GO:0000981">
    <property type="term" value="F:DNA-binding transcription factor activity, RNA polymerase II-specific"/>
    <property type="evidence" value="ECO:0007669"/>
    <property type="project" value="InterPro"/>
</dbReference>
<name>A0A2J5I4L3_9EURO</name>
<keyword evidence="2" id="KW-0804">Transcription</keyword>
<evidence type="ECO:0000256" key="4">
    <source>
        <dbReference type="SAM" id="MobiDB-lite"/>
    </source>
</evidence>
<dbReference type="InterPro" id="IPR001138">
    <property type="entry name" value="Zn2Cys6_DnaBD"/>
</dbReference>
<accession>A0A2J5I4L3</accession>